<comment type="similarity">
    <text evidence="2">Belongs to the unc-93 family.</text>
</comment>
<evidence type="ECO:0000313" key="11">
    <source>
        <dbReference type="Proteomes" id="UP001359485"/>
    </source>
</evidence>
<evidence type="ECO:0000256" key="1">
    <source>
        <dbReference type="ARBA" id="ARBA00004141"/>
    </source>
</evidence>
<evidence type="ECO:0000256" key="7">
    <source>
        <dbReference type="ARBA" id="ARBA00040302"/>
    </source>
</evidence>
<keyword evidence="6" id="KW-0325">Glycoprotein</keyword>
<evidence type="ECO:0000313" key="10">
    <source>
        <dbReference type="EMBL" id="KAK6624101.1"/>
    </source>
</evidence>
<evidence type="ECO:0000256" key="4">
    <source>
        <dbReference type="ARBA" id="ARBA00022989"/>
    </source>
</evidence>
<evidence type="ECO:0000256" key="9">
    <source>
        <dbReference type="SAM" id="Phobius"/>
    </source>
</evidence>
<keyword evidence="3 9" id="KW-0812">Transmembrane</keyword>
<evidence type="ECO:0000256" key="6">
    <source>
        <dbReference type="ARBA" id="ARBA00023180"/>
    </source>
</evidence>
<feature type="transmembrane region" description="Helical" evidence="9">
    <location>
        <begin position="373"/>
        <end position="394"/>
    </location>
</feature>
<protein>
    <recommendedName>
        <fullName evidence="7">UNC93-like protein MFSD11</fullName>
    </recommendedName>
    <alternativeName>
        <fullName evidence="8">Major facilitator superfamily domain-containing protein 11</fullName>
    </alternativeName>
</protein>
<sequence length="430" mass="47391">MYVSFCFYLQETVLSIFRDKFDTFDGYGYISLAIIYSVFALCNWIAPSVISLTSAKIAMILGGIIYTAFILSFLILKTWLLYVMSALIGFGAAIIWTGQGNYLILNSDKSTIGRNSGIFWAMLQCSMFFGNIFVYFQFQDKDLTLSNINVVFIVLGIVSALGIGFLCALRPPGVITDEVEQPTEKGALNALKNSFKLFTTKEMLLLLVTFFYTGIELSFFSGIYSTSIGFTKEFKDKAKSLVGLSGVFVGVGEVLGGLLFSVTGSKLSKWGRDPIVVTGFLVHLLSFFLIFVNLPNESPIGPTTGKAYINSNEYVALFCSFLLGLGDSCFNTQIYSMLGSIWSMNSAPAVAIFKFVQSVGAAASFYYGKSATLDIHLGILLVLCLIGTATFCIVEWMHRIKEKNEREISCSSLSSKRESYCTRASRIEAH</sequence>
<gene>
    <name evidence="10" type="ORF">RUM44_010959</name>
</gene>
<dbReference type="PANTHER" id="PTHR23294:SF0">
    <property type="entry name" value="UNC93-LIKE PROTEIN MFSD11"/>
    <property type="match status" value="1"/>
</dbReference>
<proteinExistence type="inferred from homology"/>
<feature type="transmembrane region" description="Helical" evidence="9">
    <location>
        <begin position="204"/>
        <end position="224"/>
    </location>
</feature>
<reference evidence="10 11" key="1">
    <citation type="submission" date="2023-09" db="EMBL/GenBank/DDBJ databases">
        <title>Genomes of two closely related lineages of the louse Polyplax serrata with different host specificities.</title>
        <authorList>
            <person name="Martinu J."/>
            <person name="Tarabai H."/>
            <person name="Stefka J."/>
            <person name="Hypsa V."/>
        </authorList>
    </citation>
    <scope>NUCLEOTIDE SEQUENCE [LARGE SCALE GENOMIC DNA]</scope>
    <source>
        <strain evidence="10">98ZLc_SE</strain>
    </source>
</reference>
<dbReference type="InterPro" id="IPR036259">
    <property type="entry name" value="MFS_trans_sf"/>
</dbReference>
<feature type="transmembrane region" description="Helical" evidence="9">
    <location>
        <begin position="244"/>
        <end position="263"/>
    </location>
</feature>
<evidence type="ECO:0000256" key="5">
    <source>
        <dbReference type="ARBA" id="ARBA00023136"/>
    </source>
</evidence>
<keyword evidence="11" id="KW-1185">Reference proteome</keyword>
<dbReference type="Proteomes" id="UP001359485">
    <property type="component" value="Unassembled WGS sequence"/>
</dbReference>
<feature type="transmembrane region" description="Helical" evidence="9">
    <location>
        <begin position="347"/>
        <end position="367"/>
    </location>
</feature>
<dbReference type="SUPFAM" id="SSF103473">
    <property type="entry name" value="MFS general substrate transporter"/>
    <property type="match status" value="1"/>
</dbReference>
<feature type="transmembrane region" description="Helical" evidence="9">
    <location>
        <begin position="58"/>
        <end position="76"/>
    </location>
</feature>
<evidence type="ECO:0000256" key="2">
    <source>
        <dbReference type="ARBA" id="ARBA00009172"/>
    </source>
</evidence>
<evidence type="ECO:0000256" key="3">
    <source>
        <dbReference type="ARBA" id="ARBA00022692"/>
    </source>
</evidence>
<comment type="caution">
    <text evidence="10">The sequence shown here is derived from an EMBL/GenBank/DDBJ whole genome shotgun (WGS) entry which is preliminary data.</text>
</comment>
<keyword evidence="5 9" id="KW-0472">Membrane</keyword>
<feature type="transmembrane region" description="Helical" evidence="9">
    <location>
        <begin position="117"/>
        <end position="138"/>
    </location>
</feature>
<feature type="transmembrane region" description="Helical" evidence="9">
    <location>
        <begin position="82"/>
        <end position="105"/>
    </location>
</feature>
<feature type="transmembrane region" description="Helical" evidence="9">
    <location>
        <begin position="275"/>
        <end position="294"/>
    </location>
</feature>
<dbReference type="EMBL" id="JAWJWF010000046">
    <property type="protein sequence ID" value="KAK6624101.1"/>
    <property type="molecule type" value="Genomic_DNA"/>
</dbReference>
<dbReference type="InterPro" id="IPR051617">
    <property type="entry name" value="UNC-93-like_regulator"/>
</dbReference>
<feature type="transmembrane region" description="Helical" evidence="9">
    <location>
        <begin position="27"/>
        <end position="46"/>
    </location>
</feature>
<organism evidence="10 11">
    <name type="scientific">Polyplax serrata</name>
    <name type="common">Common mouse louse</name>
    <dbReference type="NCBI Taxonomy" id="468196"/>
    <lineage>
        <taxon>Eukaryota</taxon>
        <taxon>Metazoa</taxon>
        <taxon>Ecdysozoa</taxon>
        <taxon>Arthropoda</taxon>
        <taxon>Hexapoda</taxon>
        <taxon>Insecta</taxon>
        <taxon>Pterygota</taxon>
        <taxon>Neoptera</taxon>
        <taxon>Paraneoptera</taxon>
        <taxon>Psocodea</taxon>
        <taxon>Troctomorpha</taxon>
        <taxon>Phthiraptera</taxon>
        <taxon>Anoplura</taxon>
        <taxon>Polyplacidae</taxon>
        <taxon>Polyplax</taxon>
    </lineage>
</organism>
<name>A0ABR1ANN1_POLSC</name>
<dbReference type="PANTHER" id="PTHR23294">
    <property type="entry name" value="ET TRANSLATION PRODUCT-RELATED"/>
    <property type="match status" value="1"/>
</dbReference>
<keyword evidence="4 9" id="KW-1133">Transmembrane helix</keyword>
<accession>A0ABR1ANN1</accession>
<dbReference type="Gene3D" id="1.20.1250.20">
    <property type="entry name" value="MFS general substrate transporter like domains"/>
    <property type="match status" value="2"/>
</dbReference>
<dbReference type="InterPro" id="IPR010291">
    <property type="entry name" value="Ion_channel_UNC-93"/>
</dbReference>
<dbReference type="Pfam" id="PF05978">
    <property type="entry name" value="UNC-93"/>
    <property type="match status" value="1"/>
</dbReference>
<comment type="subcellular location">
    <subcellularLocation>
        <location evidence="1">Membrane</location>
        <topology evidence="1">Multi-pass membrane protein</topology>
    </subcellularLocation>
</comment>
<feature type="transmembrane region" description="Helical" evidence="9">
    <location>
        <begin position="150"/>
        <end position="169"/>
    </location>
</feature>
<feature type="transmembrane region" description="Helical" evidence="9">
    <location>
        <begin position="314"/>
        <end position="335"/>
    </location>
</feature>
<evidence type="ECO:0000256" key="8">
    <source>
        <dbReference type="ARBA" id="ARBA00041910"/>
    </source>
</evidence>